<comment type="caution">
    <text evidence="1">The sequence shown here is derived from an EMBL/GenBank/DDBJ whole genome shotgun (WGS) entry which is preliminary data.</text>
</comment>
<accession>A0A8I0MSC7</accession>
<protein>
    <submittedName>
        <fullName evidence="1">Uncharacterized protein</fullName>
    </submittedName>
</protein>
<dbReference type="Proteomes" id="UP000660708">
    <property type="component" value="Unassembled WGS sequence"/>
</dbReference>
<proteinExistence type="predicted"/>
<evidence type="ECO:0000313" key="2">
    <source>
        <dbReference type="Proteomes" id="UP000660708"/>
    </source>
</evidence>
<dbReference type="EMBL" id="AQHF01000018">
    <property type="protein sequence ID" value="MBE0344841.1"/>
    <property type="molecule type" value="Genomic_DNA"/>
</dbReference>
<sequence length="44" mass="5020">MLQSRLFYSFCLANPTARRVNRLLPMQHFVDVVVGASLPRDATK</sequence>
<name>A0A8I0MSC7_9GAMM</name>
<dbReference type="AlphaFoldDB" id="A0A8I0MSC7"/>
<organism evidence="1 2">
    <name type="scientific">Pseudoalteromonas peptidolytica F12-50-A1</name>
    <dbReference type="NCBI Taxonomy" id="1315280"/>
    <lineage>
        <taxon>Bacteria</taxon>
        <taxon>Pseudomonadati</taxon>
        <taxon>Pseudomonadota</taxon>
        <taxon>Gammaproteobacteria</taxon>
        <taxon>Alteromonadales</taxon>
        <taxon>Pseudoalteromonadaceae</taxon>
        <taxon>Pseudoalteromonas</taxon>
    </lineage>
</organism>
<evidence type="ECO:0000313" key="1">
    <source>
        <dbReference type="EMBL" id="MBE0344841.1"/>
    </source>
</evidence>
<keyword evidence="2" id="KW-1185">Reference proteome</keyword>
<reference evidence="1 2" key="1">
    <citation type="submission" date="2015-06" db="EMBL/GenBank/DDBJ databases">
        <title>Genome sequence of Pseudoalteromonas peptidolytica.</title>
        <authorList>
            <person name="Xie B.-B."/>
            <person name="Rong J.-C."/>
            <person name="Qin Q.-L."/>
            <person name="Zhang Y.-Z."/>
        </authorList>
    </citation>
    <scope>NUCLEOTIDE SEQUENCE [LARGE SCALE GENOMIC DNA]</scope>
    <source>
        <strain evidence="1 2">F12-50-A1</strain>
    </source>
</reference>
<gene>
    <name evidence="1" type="ORF">PPEP_a2516</name>
</gene>